<dbReference type="Proteomes" id="UP000266841">
    <property type="component" value="Unassembled WGS sequence"/>
</dbReference>
<evidence type="ECO:0000256" key="8">
    <source>
        <dbReference type="ARBA" id="ARBA00022837"/>
    </source>
</evidence>
<keyword evidence="12" id="KW-0472">Membrane</keyword>
<dbReference type="EC" id="3.1.1.116" evidence="14"/>
<dbReference type="InterPro" id="IPR052214">
    <property type="entry name" value="DAG_Lipase-Related"/>
</dbReference>
<evidence type="ECO:0000256" key="3">
    <source>
        <dbReference type="ARBA" id="ARBA00022475"/>
    </source>
</evidence>
<evidence type="ECO:0000256" key="5">
    <source>
        <dbReference type="ARBA" id="ARBA00022692"/>
    </source>
</evidence>
<evidence type="ECO:0000259" key="15">
    <source>
        <dbReference type="Pfam" id="PF01764"/>
    </source>
</evidence>
<keyword evidence="3" id="KW-1003">Cell membrane</keyword>
<evidence type="ECO:0000256" key="2">
    <source>
        <dbReference type="ARBA" id="ARBA00004651"/>
    </source>
</evidence>
<keyword evidence="17" id="KW-1185">Reference proteome</keyword>
<comment type="cofactor">
    <cofactor evidence="1">
        <name>Ca(2+)</name>
        <dbReference type="ChEBI" id="CHEBI:29108"/>
    </cofactor>
</comment>
<evidence type="ECO:0000256" key="14">
    <source>
        <dbReference type="ARBA" id="ARBA00026104"/>
    </source>
</evidence>
<reference evidence="16 17" key="1">
    <citation type="journal article" date="2012" name="Genome Biol.">
        <title>Genome and low-iron response of an oceanic diatom adapted to chronic iron limitation.</title>
        <authorList>
            <person name="Lommer M."/>
            <person name="Specht M."/>
            <person name="Roy A.S."/>
            <person name="Kraemer L."/>
            <person name="Andreson R."/>
            <person name="Gutowska M.A."/>
            <person name="Wolf J."/>
            <person name="Bergner S.V."/>
            <person name="Schilhabel M.B."/>
            <person name="Klostermeier U.C."/>
            <person name="Beiko R.G."/>
            <person name="Rosenstiel P."/>
            <person name="Hippler M."/>
            <person name="Laroche J."/>
        </authorList>
    </citation>
    <scope>NUCLEOTIDE SEQUENCE [LARGE SCALE GENOMIC DNA]</scope>
    <source>
        <strain evidence="16 17">CCMP1005</strain>
    </source>
</reference>
<dbReference type="AlphaFoldDB" id="K0SFQ7"/>
<feature type="domain" description="Fungal lipase-type" evidence="15">
    <location>
        <begin position="279"/>
        <end position="425"/>
    </location>
</feature>
<dbReference type="GO" id="GO:0016298">
    <property type="term" value="F:lipase activity"/>
    <property type="evidence" value="ECO:0007669"/>
    <property type="project" value="TreeGrafter"/>
</dbReference>
<dbReference type="PANTHER" id="PTHR45792">
    <property type="entry name" value="DIACYLGLYCEROL LIPASE HOMOLOG-RELATED"/>
    <property type="match status" value="1"/>
</dbReference>
<evidence type="ECO:0000313" key="16">
    <source>
        <dbReference type="EMBL" id="EJK59731.1"/>
    </source>
</evidence>
<comment type="caution">
    <text evidence="16">The sequence shown here is derived from an EMBL/GenBank/DDBJ whole genome shotgun (WGS) entry which is preliminary data.</text>
</comment>
<evidence type="ECO:0000256" key="6">
    <source>
        <dbReference type="ARBA" id="ARBA00022723"/>
    </source>
</evidence>
<dbReference type="GO" id="GO:0046872">
    <property type="term" value="F:metal ion binding"/>
    <property type="evidence" value="ECO:0007669"/>
    <property type="project" value="UniProtKB-KW"/>
</dbReference>
<keyword evidence="11" id="KW-0443">Lipid metabolism</keyword>
<keyword evidence="5" id="KW-0812">Transmembrane</keyword>
<comment type="catalytic activity">
    <reaction evidence="13">
        <text>a 1,2-diacyl-sn-glycerol + H2O = a 2-acylglycerol + a fatty acid + H(+)</text>
        <dbReference type="Rhea" id="RHEA:33275"/>
        <dbReference type="ChEBI" id="CHEBI:15377"/>
        <dbReference type="ChEBI" id="CHEBI:15378"/>
        <dbReference type="ChEBI" id="CHEBI:17389"/>
        <dbReference type="ChEBI" id="CHEBI:17815"/>
        <dbReference type="ChEBI" id="CHEBI:28868"/>
        <dbReference type="EC" id="3.1.1.116"/>
    </reaction>
    <physiologicalReaction direction="left-to-right" evidence="13">
        <dbReference type="Rhea" id="RHEA:33276"/>
    </physiologicalReaction>
</comment>
<evidence type="ECO:0000256" key="13">
    <source>
        <dbReference type="ARBA" id="ARBA00024531"/>
    </source>
</evidence>
<name>K0SFQ7_THAOC</name>
<keyword evidence="8" id="KW-0106">Calcium</keyword>
<dbReference type="GO" id="GO:0005886">
    <property type="term" value="C:plasma membrane"/>
    <property type="evidence" value="ECO:0007669"/>
    <property type="project" value="UniProtKB-SubCell"/>
</dbReference>
<evidence type="ECO:0000313" key="17">
    <source>
        <dbReference type="Proteomes" id="UP000266841"/>
    </source>
</evidence>
<dbReference type="PANTHER" id="PTHR45792:SF8">
    <property type="entry name" value="DIACYLGLYCEROL LIPASE-ALPHA"/>
    <property type="match status" value="1"/>
</dbReference>
<organism evidence="16 17">
    <name type="scientific">Thalassiosira oceanica</name>
    <name type="common">Marine diatom</name>
    <dbReference type="NCBI Taxonomy" id="159749"/>
    <lineage>
        <taxon>Eukaryota</taxon>
        <taxon>Sar</taxon>
        <taxon>Stramenopiles</taxon>
        <taxon>Ochrophyta</taxon>
        <taxon>Bacillariophyta</taxon>
        <taxon>Coscinodiscophyceae</taxon>
        <taxon>Thalassiosirophycidae</taxon>
        <taxon>Thalassiosirales</taxon>
        <taxon>Thalassiosiraceae</taxon>
        <taxon>Thalassiosira</taxon>
    </lineage>
</organism>
<dbReference type="EMBL" id="AGNL01022432">
    <property type="protein sequence ID" value="EJK59731.1"/>
    <property type="molecule type" value="Genomic_DNA"/>
</dbReference>
<keyword evidence="6" id="KW-0479">Metal-binding</keyword>
<accession>K0SFQ7</accession>
<keyword evidence="10" id="KW-1133">Transmembrane helix</keyword>
<evidence type="ECO:0000256" key="7">
    <source>
        <dbReference type="ARBA" id="ARBA00022801"/>
    </source>
</evidence>
<sequence>MTSRSLFNMRGGDLPVHKRRDRLGSALRFPMVVVRGVLGGTRGLVRSRRQMSKTPEEAVRIVRIDHTFDDLDSILEATNNPSAAVVDEWEADDDGVYDDGNDWVNSLMQSLPETANRLKGWRQRSYRAWVNRIEKKFVSPETSRALRTVKSIVDNFAEFGAIDVFSLYSPRDVIASIIALSRLQTVLSNDDTKRKTFGKEEEVEEALLDELAHYSHFASVAYGWKGGLFCGGLQFGQNNRVLSRRTGVKKEDIVQANWHSKANRPAYYIVRDHERNSIVLGIRGTLSPRDVLTDLCASTGNFIIEDGHVETNHTNDNQTEVASSFPLRIECAHKGMIDGAKGVARTTGKIITAELDANPEYSLVIVGHSLGGGVAAVLAAMWSERFPNRVRSFGFGNPCVFPRNSTASYANIVSVIGQGDPFATLSLGHIVDTTRALSTLCKEEAFRVEILKRLGQAKAVEGLSKDDLKWLQNAKTYLNQQMDADKLYPPGQIVYMSGTLFNLDPVEGISVGQKGDLRPMHVDRFGELMVHVRMFDVSRHLPVRYEAVLKRLNSDR</sequence>
<comment type="subcellular location">
    <subcellularLocation>
        <location evidence="2">Cell membrane</location>
        <topology evidence="2">Multi-pass membrane protein</topology>
    </subcellularLocation>
</comment>
<protein>
    <recommendedName>
        <fullName evidence="14">sn-1-specific diacylglycerol lipase</fullName>
        <ecNumber evidence="14">3.1.1.116</ecNumber>
    </recommendedName>
</protein>
<evidence type="ECO:0000256" key="1">
    <source>
        <dbReference type="ARBA" id="ARBA00001913"/>
    </source>
</evidence>
<keyword evidence="7" id="KW-0378">Hydrolase</keyword>
<gene>
    <name evidence="16" type="ORF">THAOC_20010</name>
</gene>
<evidence type="ECO:0000256" key="10">
    <source>
        <dbReference type="ARBA" id="ARBA00022989"/>
    </source>
</evidence>
<dbReference type="OrthoDB" id="45753at2759"/>
<proteinExistence type="predicted"/>
<dbReference type="Pfam" id="PF01764">
    <property type="entry name" value="Lipase_3"/>
    <property type="match status" value="1"/>
</dbReference>
<dbReference type="SUPFAM" id="SSF53474">
    <property type="entry name" value="alpha/beta-Hydrolases"/>
    <property type="match status" value="1"/>
</dbReference>
<dbReference type="eggNOG" id="KOG2088">
    <property type="taxonomic scope" value="Eukaryota"/>
</dbReference>
<dbReference type="GO" id="GO:0016042">
    <property type="term" value="P:lipid catabolic process"/>
    <property type="evidence" value="ECO:0007669"/>
    <property type="project" value="UniProtKB-KW"/>
</dbReference>
<evidence type="ECO:0000256" key="4">
    <source>
        <dbReference type="ARBA" id="ARBA00022553"/>
    </source>
</evidence>
<dbReference type="Gene3D" id="3.40.50.1820">
    <property type="entry name" value="alpha/beta hydrolase"/>
    <property type="match status" value="1"/>
</dbReference>
<evidence type="ECO:0000256" key="12">
    <source>
        <dbReference type="ARBA" id="ARBA00023136"/>
    </source>
</evidence>
<evidence type="ECO:0000256" key="11">
    <source>
        <dbReference type="ARBA" id="ARBA00023098"/>
    </source>
</evidence>
<evidence type="ECO:0000256" key="9">
    <source>
        <dbReference type="ARBA" id="ARBA00022963"/>
    </source>
</evidence>
<keyword evidence="9" id="KW-0442">Lipid degradation</keyword>
<dbReference type="InterPro" id="IPR002921">
    <property type="entry name" value="Fungal_lipase-type"/>
</dbReference>
<dbReference type="InterPro" id="IPR029058">
    <property type="entry name" value="AB_hydrolase_fold"/>
</dbReference>
<keyword evidence="4" id="KW-0597">Phosphoprotein</keyword>
<dbReference type="CDD" id="cd00519">
    <property type="entry name" value="Lipase_3"/>
    <property type="match status" value="1"/>
</dbReference>